<feature type="compositionally biased region" description="Low complexity" evidence="1">
    <location>
        <begin position="440"/>
        <end position="471"/>
    </location>
</feature>
<dbReference type="AlphaFoldDB" id="A0A8T3VQT4"/>
<dbReference type="PANTHER" id="PTHR30121">
    <property type="entry name" value="UNCHARACTERIZED PROTEIN YJGR-RELATED"/>
    <property type="match status" value="1"/>
</dbReference>
<gene>
    <name evidence="3" type="ORF">E7Z74_03370</name>
</gene>
<proteinExistence type="predicted"/>
<dbReference type="InterPro" id="IPR033186">
    <property type="entry name" value="HerA_C"/>
</dbReference>
<dbReference type="CDD" id="cd01127">
    <property type="entry name" value="TrwB_TraG_TraD_VirD4"/>
    <property type="match status" value="1"/>
</dbReference>
<dbReference type="SUPFAM" id="SSF52540">
    <property type="entry name" value="P-loop containing nucleoside triphosphate hydrolases"/>
    <property type="match status" value="1"/>
</dbReference>
<dbReference type="InterPro" id="IPR051162">
    <property type="entry name" value="T4SS_component"/>
</dbReference>
<reference evidence="3" key="1">
    <citation type="submission" date="2019-04" db="EMBL/GenBank/DDBJ databases">
        <title>Evolution of Biomass-Degrading Anaerobic Consortia Revealed by Metagenomics.</title>
        <authorList>
            <person name="Peng X."/>
        </authorList>
    </citation>
    <scope>NUCLEOTIDE SEQUENCE</scope>
    <source>
        <strain evidence="3">SIG13</strain>
    </source>
</reference>
<feature type="domain" description="Helicase HerA-like C-terminal" evidence="2">
    <location>
        <begin position="15"/>
        <end position="519"/>
    </location>
</feature>
<dbReference type="InterPro" id="IPR027417">
    <property type="entry name" value="P-loop_NTPase"/>
</dbReference>
<comment type="caution">
    <text evidence="3">The sequence shown here is derived from an EMBL/GenBank/DDBJ whole genome shotgun (WGS) entry which is preliminary data.</text>
</comment>
<dbReference type="Proteomes" id="UP000713479">
    <property type="component" value="Unassembled WGS sequence"/>
</dbReference>
<evidence type="ECO:0000259" key="2">
    <source>
        <dbReference type="Pfam" id="PF05872"/>
    </source>
</evidence>
<feature type="region of interest" description="Disordered" evidence="1">
    <location>
        <begin position="430"/>
        <end position="490"/>
    </location>
</feature>
<evidence type="ECO:0000313" key="4">
    <source>
        <dbReference type="Proteomes" id="UP000713479"/>
    </source>
</evidence>
<accession>A0A8T3VQT4</accession>
<protein>
    <submittedName>
        <fullName evidence="3">DUF853 family protein</fullName>
    </submittedName>
</protein>
<evidence type="ECO:0000313" key="3">
    <source>
        <dbReference type="EMBL" id="MBE6510295.1"/>
    </source>
</evidence>
<sequence length="520" mass="57002">MVRKMFVEDKILIGGDVYLLPKMANRHGLIAGATGTGKTITLKTLAESFSDMGVPVFLADMKGDISGLSKVGEMNDNVAKRVEGIDSFKLKSYPVEFWDLFGEKGLPVRVTLSEMGPVLLSKILNLTEAQSGVLNIVFRVADEESLLIIDIKDLKSMINYVVEHKDVYEPKYGSIAAKSANTILRNLITLEDQGGNDFFGEPALDLNDFIRVDDSGCGVINILDAQKLSLSPEIYSSFLLWMLSSLYEQLPEVGDAEKPKFVFFFDEAHLIFDDMGPEFLKKIEQITRLIRSKGVGLYFISQSPADIPDEILGQLGNRIQHALRAYTPKDQKAVKVAAETFRANPDFDTADVISNLGIGEALVSVLDDQGVPGIVQKVNIIAPQSYIGPVDDNVRSELINLSEFKDKYLEAIDNESAYEMLANKINQNQNMESEVPTTPPQAEAPQEQPQAEQAPETQQEPLTVGGFDLGSILGGGKPSGKKTKKTAQQKAIEKAATTAANTMAREVTKGIMRGLFGQMK</sequence>
<dbReference type="EMBL" id="SUTF01000004">
    <property type="protein sequence ID" value="MBE6510295.1"/>
    <property type="molecule type" value="Genomic_DNA"/>
</dbReference>
<dbReference type="Pfam" id="PF05872">
    <property type="entry name" value="HerA_C"/>
    <property type="match status" value="1"/>
</dbReference>
<dbReference type="PANTHER" id="PTHR30121:SF6">
    <property type="entry name" value="SLR6007 PROTEIN"/>
    <property type="match status" value="1"/>
</dbReference>
<organism evidence="3 4">
    <name type="scientific">Methanobrevibacter millerae</name>
    <dbReference type="NCBI Taxonomy" id="230361"/>
    <lineage>
        <taxon>Archaea</taxon>
        <taxon>Methanobacteriati</taxon>
        <taxon>Methanobacteriota</taxon>
        <taxon>Methanomada group</taxon>
        <taxon>Methanobacteria</taxon>
        <taxon>Methanobacteriales</taxon>
        <taxon>Methanobacteriaceae</taxon>
        <taxon>Methanobrevibacter</taxon>
    </lineage>
</organism>
<name>A0A8T3VQT4_9EURY</name>
<dbReference type="Gene3D" id="3.40.50.300">
    <property type="entry name" value="P-loop containing nucleotide triphosphate hydrolases"/>
    <property type="match status" value="2"/>
</dbReference>
<evidence type="ECO:0000256" key="1">
    <source>
        <dbReference type="SAM" id="MobiDB-lite"/>
    </source>
</evidence>